<proteinExistence type="predicted"/>
<evidence type="ECO:0000259" key="2">
    <source>
        <dbReference type="Pfam" id="PF12229"/>
    </source>
</evidence>
<reference evidence="3 4" key="1">
    <citation type="journal article" date="2016" name="Nat. Commun.">
        <title>Thousands of microbial genomes shed light on interconnected biogeochemical processes in an aquifer system.</title>
        <authorList>
            <person name="Anantharaman K."/>
            <person name="Brown C.T."/>
            <person name="Hug L.A."/>
            <person name="Sharon I."/>
            <person name="Castelle C.J."/>
            <person name="Probst A.J."/>
            <person name="Thomas B.C."/>
            <person name="Singh A."/>
            <person name="Wilkins M.J."/>
            <person name="Karaoz U."/>
            <person name="Brodie E.L."/>
            <person name="Williams K.H."/>
            <person name="Hubbard S.S."/>
            <person name="Banfield J.F."/>
        </authorList>
    </citation>
    <scope>NUCLEOTIDE SEQUENCE [LARGE SCALE GENOMIC DNA]</scope>
</reference>
<dbReference type="InterPro" id="IPR007391">
    <property type="entry name" value="Vancomycin_resist_VanW"/>
</dbReference>
<evidence type="ECO:0000313" key="3">
    <source>
        <dbReference type="EMBL" id="OGY89019.1"/>
    </source>
</evidence>
<evidence type="ECO:0000256" key="1">
    <source>
        <dbReference type="SAM" id="SignalP"/>
    </source>
</evidence>
<feature type="signal peptide" evidence="1">
    <location>
        <begin position="1"/>
        <end position="21"/>
    </location>
</feature>
<feature type="chain" id="PRO_5009582084" description="YoaR-like putative peptidoglycan binding domain-containing protein" evidence="1">
    <location>
        <begin position="22"/>
        <end position="602"/>
    </location>
</feature>
<accession>A0A1G2BKI4</accession>
<dbReference type="AlphaFoldDB" id="A0A1G2BKI4"/>
<sequence>MKWLLLGVTIFLIMATALALAALSYAHAYQYRFFPGVKINNEPLGNLSHAQAVEDWQNKVDDFIKTGLKYQFKNQEIAIATTLLAAEPDIAYELVSFNVPETADEAYLVGRKKGYRQNFLEQLSARFLGKNIPLKFNFKNEQFLLALKQNLDKFTVPKKEAWPQISQDLTVTIQAEATGTAFDYQKIIRESLRRIQNLSREPIALELVTSEPQIKKDQIPDFLINQLKDKVNQDSLTLTYQNQKWTVSNQDFKDWLIFVKEGKNLTLGLDASTTLAYLEKNIAPDIFKPTLEARFEIKNGRVTEFQSSQDGRDLDLEKSFEKIAAEFLKNNQTEIPLVVKETKAKITTASLNDLGINEIIGTGHSNFKGSPKNRRHNIAVGASALNGILIKPGETFSLLDALGEVDQAAGYLPELVIKGDKTIPEYGGGLCQIGTTVFRAALAAGLPIVERRNHSYRVVYYEPAGKDATIYSPSPDFKFTNDTGRQILIQTRIEGDDLYFDFWGTADGRLSEQTDSVVSNIKPAGETIYLETDELKPGEEKCIEKPHAGADAYFDYTVTYPDGAVKKQRFSSHYIPWPEKCLVGKQPTEQNATPTSTEEIVQ</sequence>
<dbReference type="Pfam" id="PF12229">
    <property type="entry name" value="PG_binding_4"/>
    <property type="match status" value="1"/>
</dbReference>
<dbReference type="InterPro" id="IPR022029">
    <property type="entry name" value="YoaR-like_PG-bd"/>
</dbReference>
<evidence type="ECO:0000313" key="4">
    <source>
        <dbReference type="Proteomes" id="UP000178849"/>
    </source>
</evidence>
<feature type="domain" description="YoaR-like putative peptidoglycan binding" evidence="2">
    <location>
        <begin position="96"/>
        <end position="188"/>
    </location>
</feature>
<dbReference type="Pfam" id="PF04294">
    <property type="entry name" value="VanW"/>
    <property type="match status" value="1"/>
</dbReference>
<organism evidence="3 4">
    <name type="scientific">Candidatus Komeilibacteria bacterium RIFCSPLOWO2_01_FULL_45_10</name>
    <dbReference type="NCBI Taxonomy" id="1798550"/>
    <lineage>
        <taxon>Bacteria</taxon>
        <taxon>Candidatus Komeiliibacteriota</taxon>
    </lineage>
</organism>
<keyword evidence="1" id="KW-0732">Signal</keyword>
<dbReference type="InterPro" id="IPR052913">
    <property type="entry name" value="Glycopeptide_resist_protein"/>
</dbReference>
<dbReference type="PANTHER" id="PTHR35788">
    <property type="entry name" value="EXPORTED PROTEIN-RELATED"/>
    <property type="match status" value="1"/>
</dbReference>
<dbReference type="EMBL" id="MHKL01000030">
    <property type="protein sequence ID" value="OGY89019.1"/>
    <property type="molecule type" value="Genomic_DNA"/>
</dbReference>
<dbReference type="PANTHER" id="PTHR35788:SF1">
    <property type="entry name" value="EXPORTED PROTEIN"/>
    <property type="match status" value="1"/>
</dbReference>
<dbReference type="Proteomes" id="UP000178849">
    <property type="component" value="Unassembled WGS sequence"/>
</dbReference>
<comment type="caution">
    <text evidence="3">The sequence shown here is derived from an EMBL/GenBank/DDBJ whole genome shotgun (WGS) entry which is preliminary data.</text>
</comment>
<name>A0A1G2BKI4_9BACT</name>
<dbReference type="STRING" id="1798550.A2927_00640"/>
<gene>
    <name evidence="3" type="ORF">A2927_00640</name>
</gene>
<protein>
    <recommendedName>
        <fullName evidence="2">YoaR-like putative peptidoglycan binding domain-containing protein</fullName>
    </recommendedName>
</protein>